<accession>A0A3S0QY52</accession>
<name>A0A3S0QY52_9BACI</name>
<dbReference type="RefSeq" id="WP_126292418.1">
    <property type="nucleotide sequence ID" value="NZ_CP155468.1"/>
</dbReference>
<dbReference type="AlphaFoldDB" id="A0A3S0QY52"/>
<dbReference type="EMBL" id="RXNR01000002">
    <property type="protein sequence ID" value="RTQ96235.1"/>
    <property type="molecule type" value="Genomic_DNA"/>
</dbReference>
<sequence length="134" mass="15249">MKPFYLILVSSIPFIVSLLLGVISWIFLYQRTIPNDILFAVIFYIIPPYVFIILPFYFGIKYVIERIFNSLRGGVFIASCVLVAFLQAYLLVLVLGGSLFDKNGALVIGLPFLLLGFSFALLVLFFERKPKEKI</sequence>
<feature type="transmembrane region" description="Helical" evidence="1">
    <location>
        <begin position="106"/>
        <end position="126"/>
    </location>
</feature>
<protein>
    <submittedName>
        <fullName evidence="2">Uncharacterized protein</fullName>
    </submittedName>
</protein>
<comment type="caution">
    <text evidence="2">The sequence shown here is derived from an EMBL/GenBank/DDBJ whole genome shotgun (WGS) entry which is preliminary data.</text>
</comment>
<reference evidence="2 3" key="1">
    <citation type="submission" date="2018-12" db="EMBL/GenBank/DDBJ databases">
        <authorList>
            <person name="Yu L."/>
        </authorList>
    </citation>
    <scope>NUCLEOTIDE SEQUENCE [LARGE SCALE GENOMIC DNA]</scope>
    <source>
        <strain evidence="2 3">S5H2222</strain>
    </source>
</reference>
<feature type="transmembrane region" description="Helical" evidence="1">
    <location>
        <begin position="76"/>
        <end position="100"/>
    </location>
</feature>
<keyword evidence="1" id="KW-0472">Membrane</keyword>
<evidence type="ECO:0000313" key="2">
    <source>
        <dbReference type="EMBL" id="RTQ96235.1"/>
    </source>
</evidence>
<organism evidence="2 3">
    <name type="scientific">Lysinibacillus telephonicus</name>
    <dbReference type="NCBI Taxonomy" id="1714840"/>
    <lineage>
        <taxon>Bacteria</taxon>
        <taxon>Bacillati</taxon>
        <taxon>Bacillota</taxon>
        <taxon>Bacilli</taxon>
        <taxon>Bacillales</taxon>
        <taxon>Bacillaceae</taxon>
        <taxon>Lysinibacillus</taxon>
    </lineage>
</organism>
<keyword evidence="1" id="KW-0812">Transmembrane</keyword>
<keyword evidence="1" id="KW-1133">Transmembrane helix</keyword>
<keyword evidence="3" id="KW-1185">Reference proteome</keyword>
<dbReference type="Proteomes" id="UP000276349">
    <property type="component" value="Unassembled WGS sequence"/>
</dbReference>
<proteinExistence type="predicted"/>
<evidence type="ECO:0000256" key="1">
    <source>
        <dbReference type="SAM" id="Phobius"/>
    </source>
</evidence>
<feature type="transmembrane region" description="Helical" evidence="1">
    <location>
        <begin position="7"/>
        <end position="29"/>
    </location>
</feature>
<gene>
    <name evidence="2" type="ORF">EKG35_00870</name>
</gene>
<feature type="transmembrane region" description="Helical" evidence="1">
    <location>
        <begin position="41"/>
        <end position="64"/>
    </location>
</feature>
<evidence type="ECO:0000313" key="3">
    <source>
        <dbReference type="Proteomes" id="UP000276349"/>
    </source>
</evidence>